<keyword evidence="3" id="KW-1185">Reference proteome</keyword>
<dbReference type="Proteomes" id="UP000446866">
    <property type="component" value="Unassembled WGS sequence"/>
</dbReference>
<evidence type="ECO:0000313" key="2">
    <source>
        <dbReference type="EMBL" id="NBH61202.1"/>
    </source>
</evidence>
<accession>A0A845QGI1</accession>
<gene>
    <name evidence="2" type="ORF">D0435_05990</name>
</gene>
<comment type="caution">
    <text evidence="2">The sequence shown here is derived from an EMBL/GenBank/DDBJ whole genome shotgun (WGS) entry which is preliminary data.</text>
</comment>
<dbReference type="EMBL" id="QXWK01000010">
    <property type="protein sequence ID" value="NBH61202.1"/>
    <property type="molecule type" value="Genomic_DNA"/>
</dbReference>
<dbReference type="InterPro" id="IPR021778">
    <property type="entry name" value="Se/S_carrier-like"/>
</dbReference>
<dbReference type="AlphaFoldDB" id="A0A845QGI1"/>
<name>A0A845QGI1_9FIRM</name>
<dbReference type="Pfam" id="PF11823">
    <property type="entry name" value="Se_S_carrier"/>
    <property type="match status" value="1"/>
</dbReference>
<reference evidence="2 3" key="1">
    <citation type="submission" date="2018-08" db="EMBL/GenBank/DDBJ databases">
        <title>Murine metabolic-syndrome-specific gut microbial biobank.</title>
        <authorList>
            <person name="Liu C."/>
        </authorList>
    </citation>
    <scope>NUCLEOTIDE SEQUENCE [LARGE SCALE GENOMIC DNA]</scope>
    <source>
        <strain evidence="2 3">28</strain>
    </source>
</reference>
<evidence type="ECO:0000259" key="1">
    <source>
        <dbReference type="Pfam" id="PF11823"/>
    </source>
</evidence>
<sequence length="85" mass="9673">MENEYILSFSSFYKAAYAKDVLEENGFHAALRKLPPQITHSCSTGLYLRIDSIERVRGVLAERQITTRGIYQVTRIGGTKSYRSV</sequence>
<dbReference type="RefSeq" id="WP_160201486.1">
    <property type="nucleotide sequence ID" value="NZ_QXWK01000010.1"/>
</dbReference>
<proteinExistence type="predicted"/>
<evidence type="ECO:0000313" key="3">
    <source>
        <dbReference type="Proteomes" id="UP000446866"/>
    </source>
</evidence>
<protein>
    <submittedName>
        <fullName evidence="2">DUF3343 domain-containing protein</fullName>
    </submittedName>
</protein>
<organism evidence="2 3">
    <name type="scientific">Anaerotruncus colihominis</name>
    <dbReference type="NCBI Taxonomy" id="169435"/>
    <lineage>
        <taxon>Bacteria</taxon>
        <taxon>Bacillati</taxon>
        <taxon>Bacillota</taxon>
        <taxon>Clostridia</taxon>
        <taxon>Eubacteriales</taxon>
        <taxon>Oscillospiraceae</taxon>
        <taxon>Anaerotruncus</taxon>
    </lineage>
</organism>
<feature type="domain" description="Putative Se/S carrier protein-like" evidence="1">
    <location>
        <begin position="4"/>
        <end position="72"/>
    </location>
</feature>